<dbReference type="EMBL" id="CAICTM010000190">
    <property type="protein sequence ID" value="CAB9504281.1"/>
    <property type="molecule type" value="Genomic_DNA"/>
</dbReference>
<reference evidence="2" key="1">
    <citation type="submission" date="2020-06" db="EMBL/GenBank/DDBJ databases">
        <authorList>
            <consortium name="Plant Systems Biology data submission"/>
        </authorList>
    </citation>
    <scope>NUCLEOTIDE SEQUENCE</scope>
    <source>
        <strain evidence="2">D6</strain>
    </source>
</reference>
<feature type="compositionally biased region" description="Low complexity" evidence="1">
    <location>
        <begin position="124"/>
        <end position="142"/>
    </location>
</feature>
<protein>
    <submittedName>
        <fullName evidence="2">Uncharacterized protein</fullName>
    </submittedName>
</protein>
<evidence type="ECO:0000313" key="2">
    <source>
        <dbReference type="EMBL" id="CAB9504281.1"/>
    </source>
</evidence>
<keyword evidence="3" id="KW-1185">Reference proteome</keyword>
<feature type="compositionally biased region" description="Polar residues" evidence="1">
    <location>
        <begin position="202"/>
        <end position="212"/>
    </location>
</feature>
<gene>
    <name evidence="2" type="ORF">SEMRO_191_G082270.1</name>
</gene>
<evidence type="ECO:0000313" key="3">
    <source>
        <dbReference type="Proteomes" id="UP001153069"/>
    </source>
</evidence>
<proteinExistence type="predicted"/>
<name>A0A9N8H7T0_9STRA</name>
<organism evidence="2 3">
    <name type="scientific">Seminavis robusta</name>
    <dbReference type="NCBI Taxonomy" id="568900"/>
    <lineage>
        <taxon>Eukaryota</taxon>
        <taxon>Sar</taxon>
        <taxon>Stramenopiles</taxon>
        <taxon>Ochrophyta</taxon>
        <taxon>Bacillariophyta</taxon>
        <taxon>Bacillariophyceae</taxon>
        <taxon>Bacillariophycidae</taxon>
        <taxon>Naviculales</taxon>
        <taxon>Naviculaceae</taxon>
        <taxon>Seminavis</taxon>
    </lineage>
</organism>
<accession>A0A9N8H7T0</accession>
<dbReference type="Proteomes" id="UP001153069">
    <property type="component" value="Unassembled WGS sequence"/>
</dbReference>
<sequence length="212" mass="23315">MANPNRLVNDEVKIAFFSKGGNPRPVSNDTMAIIVDGVRTGIQRCVDRNKDVDMFCCLQGDRYIPNGRPILLYDLEAKMVSASNGHLRFKTNRGGHYLHVIISGGANSFEIGCDDARVPAAASKPTASASAKPAAASKPTAKQADRKPSKMRPVPEASSESEDERQPIQRRRKDRRQPPKAPKDLLDDSSDSSEAVEMKHFSQLTGRNSRNR</sequence>
<dbReference type="AlphaFoldDB" id="A0A9N8H7T0"/>
<feature type="region of interest" description="Disordered" evidence="1">
    <location>
        <begin position="124"/>
        <end position="212"/>
    </location>
</feature>
<comment type="caution">
    <text evidence="2">The sequence shown here is derived from an EMBL/GenBank/DDBJ whole genome shotgun (WGS) entry which is preliminary data.</text>
</comment>
<evidence type="ECO:0000256" key="1">
    <source>
        <dbReference type="SAM" id="MobiDB-lite"/>
    </source>
</evidence>